<dbReference type="InterPro" id="IPR012001">
    <property type="entry name" value="Thiamin_PyroP_enz_TPP-bd_dom"/>
</dbReference>
<dbReference type="SUPFAM" id="SSF52518">
    <property type="entry name" value="Thiamin diphosphate-binding fold (THDP-binding)"/>
    <property type="match status" value="2"/>
</dbReference>
<gene>
    <name evidence="7" type="ORF">E6H00_06580</name>
</gene>
<dbReference type="Pfam" id="PF02775">
    <property type="entry name" value="TPP_enzyme_C"/>
    <property type="match status" value="1"/>
</dbReference>
<evidence type="ECO:0000259" key="6">
    <source>
        <dbReference type="Pfam" id="PF02776"/>
    </source>
</evidence>
<dbReference type="PANTHER" id="PTHR18968:SF13">
    <property type="entry name" value="ACETOLACTATE SYNTHASE CATALYTIC SUBUNIT, MITOCHONDRIAL"/>
    <property type="match status" value="1"/>
</dbReference>
<evidence type="ECO:0000256" key="3">
    <source>
        <dbReference type="RuleBase" id="RU362132"/>
    </source>
</evidence>
<evidence type="ECO:0000256" key="1">
    <source>
        <dbReference type="ARBA" id="ARBA00007812"/>
    </source>
</evidence>
<keyword evidence="2 3" id="KW-0786">Thiamine pyrophosphate</keyword>
<dbReference type="InterPro" id="IPR011766">
    <property type="entry name" value="TPP_enzyme_TPP-bd"/>
</dbReference>
<dbReference type="GO" id="GO:0000287">
    <property type="term" value="F:magnesium ion binding"/>
    <property type="evidence" value="ECO:0007669"/>
    <property type="project" value="InterPro"/>
</dbReference>
<reference evidence="7 8" key="1">
    <citation type="journal article" date="2019" name="Nat. Microbiol.">
        <title>Mediterranean grassland soil C-N compound turnover is dependent on rainfall and depth, and is mediated by genomically divergent microorganisms.</title>
        <authorList>
            <person name="Diamond S."/>
            <person name="Andeer P.F."/>
            <person name="Li Z."/>
            <person name="Crits-Christoph A."/>
            <person name="Burstein D."/>
            <person name="Anantharaman K."/>
            <person name="Lane K.R."/>
            <person name="Thomas B.C."/>
            <person name="Pan C."/>
            <person name="Northen T.R."/>
            <person name="Banfield J.F."/>
        </authorList>
    </citation>
    <scope>NUCLEOTIDE SEQUENCE [LARGE SCALE GENOMIC DNA]</scope>
    <source>
        <strain evidence="7">NP_3</strain>
    </source>
</reference>
<feature type="domain" description="Thiamine pyrophosphate enzyme TPP-binding" evidence="5">
    <location>
        <begin position="426"/>
        <end position="587"/>
    </location>
</feature>
<comment type="caution">
    <text evidence="7">The sequence shown here is derived from an EMBL/GenBank/DDBJ whole genome shotgun (WGS) entry which is preliminary data.</text>
</comment>
<dbReference type="GO" id="GO:0009099">
    <property type="term" value="P:L-valine biosynthetic process"/>
    <property type="evidence" value="ECO:0007669"/>
    <property type="project" value="TreeGrafter"/>
</dbReference>
<name>A0A537K4K3_9BACT</name>
<dbReference type="GO" id="GO:0030976">
    <property type="term" value="F:thiamine pyrophosphate binding"/>
    <property type="evidence" value="ECO:0007669"/>
    <property type="project" value="InterPro"/>
</dbReference>
<dbReference type="SUPFAM" id="SSF52467">
    <property type="entry name" value="DHS-like NAD/FAD-binding domain"/>
    <property type="match status" value="1"/>
</dbReference>
<protein>
    <submittedName>
        <fullName evidence="7">Thiamine pyrophosphate-binding protein</fullName>
    </submittedName>
</protein>
<evidence type="ECO:0000313" key="8">
    <source>
        <dbReference type="Proteomes" id="UP000318509"/>
    </source>
</evidence>
<evidence type="ECO:0000256" key="2">
    <source>
        <dbReference type="ARBA" id="ARBA00023052"/>
    </source>
</evidence>
<dbReference type="GO" id="GO:0009097">
    <property type="term" value="P:isoleucine biosynthetic process"/>
    <property type="evidence" value="ECO:0007669"/>
    <property type="project" value="TreeGrafter"/>
</dbReference>
<evidence type="ECO:0000259" key="5">
    <source>
        <dbReference type="Pfam" id="PF02775"/>
    </source>
</evidence>
<dbReference type="AlphaFoldDB" id="A0A537K4K3"/>
<dbReference type="InterPro" id="IPR029061">
    <property type="entry name" value="THDP-binding"/>
</dbReference>
<evidence type="ECO:0000259" key="4">
    <source>
        <dbReference type="Pfam" id="PF00205"/>
    </source>
</evidence>
<feature type="domain" description="Thiamine pyrophosphate enzyme central" evidence="4">
    <location>
        <begin position="212"/>
        <end position="354"/>
    </location>
</feature>
<proteinExistence type="inferred from homology"/>
<dbReference type="Gene3D" id="3.40.50.970">
    <property type="match status" value="2"/>
</dbReference>
<dbReference type="InterPro" id="IPR012000">
    <property type="entry name" value="Thiamin_PyroP_enz_cen_dom"/>
</dbReference>
<feature type="domain" description="Thiamine pyrophosphate enzyme N-terminal TPP-binding" evidence="6">
    <location>
        <begin position="15"/>
        <end position="119"/>
    </location>
</feature>
<organism evidence="7 8">
    <name type="scientific">Candidatus Segetimicrobium genomatis</name>
    <dbReference type="NCBI Taxonomy" id="2569760"/>
    <lineage>
        <taxon>Bacteria</taxon>
        <taxon>Bacillati</taxon>
        <taxon>Candidatus Sysuimicrobiota</taxon>
        <taxon>Candidatus Sysuimicrobiia</taxon>
        <taxon>Candidatus Sysuimicrobiales</taxon>
        <taxon>Candidatus Segetimicrobiaceae</taxon>
        <taxon>Candidatus Segetimicrobium</taxon>
    </lineage>
</organism>
<evidence type="ECO:0000313" key="7">
    <source>
        <dbReference type="EMBL" id="TMI90442.1"/>
    </source>
</evidence>
<dbReference type="Pfam" id="PF02776">
    <property type="entry name" value="TPP_enzyme_N"/>
    <property type="match status" value="1"/>
</dbReference>
<dbReference type="GO" id="GO:0003984">
    <property type="term" value="F:acetolactate synthase activity"/>
    <property type="evidence" value="ECO:0007669"/>
    <property type="project" value="TreeGrafter"/>
</dbReference>
<dbReference type="InterPro" id="IPR029035">
    <property type="entry name" value="DHS-like_NAD/FAD-binding_dom"/>
</dbReference>
<dbReference type="Pfam" id="PF00205">
    <property type="entry name" value="TPP_enzyme_M"/>
    <property type="match status" value="1"/>
</dbReference>
<dbReference type="PANTHER" id="PTHR18968">
    <property type="entry name" value="THIAMINE PYROPHOSPHATE ENZYMES"/>
    <property type="match status" value="1"/>
</dbReference>
<sequence>MSGGAVRGGRRPEYGSDLIVDVLGSLGIEYAALNPGATFRGIHDSIVNYGGNTRPELLQCCHEEVAVALAHGYAKAAGKPMAAILHNVVGLQHASMAIFNAWCDRAPMLVMGGTGPMAVEQRRPWIDWIHTALVQGQAVRDFVKWDDQPASLASIPEAIIRGYRIAMTEPKGPVYLCFDAALQEMPLSEDVPVPEVARYAPPAPIAADAAALDEAAGLLRDAERPVIIAEYLGRAPAAVDALVGLAELLAAPVIDLYGHGRFNFPNTHPLDLTGAEKELLAAADVVLALDVVDLYGALARADRLTRRSEPVLPESAKVIHITMADVAIRSWVTAYQRLAPVDVPILADTAAALPVLMARLRTLGVDGEAAGRRPRAERLRARHEALRREARTACEESWNDRPIAPARLASEVWDVLRGEDWVLVNGTLDGWARSLWEWVHPHQYLGNSGGAGLGYGAGASIGAALAHRGTGRVCVDLQPDGDLLYTPSAIWTAAHHRIPVLFVVCNNRTYYNDENHQALVARARGRPVENRVVGIRIEDPPVDFAAMARAFGAYGVGPVEDPEQIAPALGGAMRAVKEGGRPAVVDVVIDR</sequence>
<accession>A0A537K4K3</accession>
<dbReference type="GO" id="GO:0050660">
    <property type="term" value="F:flavin adenine dinucleotide binding"/>
    <property type="evidence" value="ECO:0007669"/>
    <property type="project" value="TreeGrafter"/>
</dbReference>
<dbReference type="GO" id="GO:0005948">
    <property type="term" value="C:acetolactate synthase complex"/>
    <property type="evidence" value="ECO:0007669"/>
    <property type="project" value="TreeGrafter"/>
</dbReference>
<dbReference type="Proteomes" id="UP000318509">
    <property type="component" value="Unassembled WGS sequence"/>
</dbReference>
<dbReference type="Gene3D" id="3.40.50.1220">
    <property type="entry name" value="TPP-binding domain"/>
    <property type="match status" value="1"/>
</dbReference>
<dbReference type="CDD" id="cd02002">
    <property type="entry name" value="TPP_BFDC"/>
    <property type="match status" value="1"/>
</dbReference>
<dbReference type="InterPro" id="IPR045229">
    <property type="entry name" value="TPP_enz"/>
</dbReference>
<comment type="similarity">
    <text evidence="1 3">Belongs to the TPP enzyme family.</text>
</comment>
<dbReference type="EMBL" id="VBAK01000112">
    <property type="protein sequence ID" value="TMI90442.1"/>
    <property type="molecule type" value="Genomic_DNA"/>
</dbReference>
<dbReference type="CDD" id="cd07035">
    <property type="entry name" value="TPP_PYR_POX_like"/>
    <property type="match status" value="1"/>
</dbReference>